<dbReference type="AlphaFoldDB" id="A0A6C8H1I6"/>
<comment type="caution">
    <text evidence="1">The sequence shown here is derived from an EMBL/GenBank/DDBJ whole genome shotgun (WGS) entry which is preliminary data.</text>
</comment>
<reference evidence="1 2" key="1">
    <citation type="journal article" date="2011" name="BMC Genomics">
        <title>Genome sequencing reveals diversification of virulence factor content and possible host adaptation in distinct subpopulations of Salmonella enterica.</title>
        <authorList>
            <person name="den Bakker H.C."/>
            <person name="Moreno Switt A.I."/>
            <person name="Govoni G."/>
            <person name="Cummings C.A."/>
            <person name="Ranieri M.L."/>
            <person name="Degoricija L."/>
            <person name="Hoelzer K."/>
            <person name="Rodriguez-Rivera L.D."/>
            <person name="Brown S."/>
            <person name="Bolchacova E."/>
            <person name="Furtado M.R."/>
            <person name="Wiedmann M."/>
        </authorList>
    </citation>
    <scope>NUCLEOTIDE SEQUENCE [LARGE SCALE GENOMIC DNA]</scope>
    <source>
        <strain evidence="1 2">R8-3404</strain>
    </source>
</reference>
<sequence length="56" mass="6457">MTRPGAPHIITVLRNTNFEGLQTITTRRKSLLSTYNSHVTCLYQQYHACLLCFLVM</sequence>
<organism evidence="1 2">
    <name type="scientific">Salmonella enterica subsp. enterica serovar Uganda str. R8-3404</name>
    <dbReference type="NCBI Taxonomy" id="913083"/>
    <lineage>
        <taxon>Bacteria</taxon>
        <taxon>Pseudomonadati</taxon>
        <taxon>Pseudomonadota</taxon>
        <taxon>Gammaproteobacteria</taxon>
        <taxon>Enterobacterales</taxon>
        <taxon>Enterobacteriaceae</taxon>
        <taxon>Salmonella</taxon>
    </lineage>
</organism>
<dbReference type="Proteomes" id="UP000003915">
    <property type="component" value="Unassembled WGS sequence"/>
</dbReference>
<gene>
    <name evidence="1" type="ORF">LTSEUGA_3618</name>
</gene>
<evidence type="ECO:0000313" key="2">
    <source>
        <dbReference type="Proteomes" id="UP000003915"/>
    </source>
</evidence>
<evidence type="ECO:0000313" key="1">
    <source>
        <dbReference type="EMBL" id="EHC89530.1"/>
    </source>
</evidence>
<proteinExistence type="predicted"/>
<dbReference type="EMBL" id="AFCV01000917">
    <property type="protein sequence ID" value="EHC89530.1"/>
    <property type="molecule type" value="Genomic_DNA"/>
</dbReference>
<name>A0A6C8H1I6_SALET</name>
<accession>A0A6C8H1I6</accession>
<protein>
    <submittedName>
        <fullName evidence="1">Uncharacterized protein</fullName>
    </submittedName>
</protein>